<accession>A0A6J8CHD9</accession>
<reference evidence="2 3" key="1">
    <citation type="submission" date="2020-06" db="EMBL/GenBank/DDBJ databases">
        <authorList>
            <person name="Li R."/>
            <person name="Bekaert M."/>
        </authorList>
    </citation>
    <scope>NUCLEOTIDE SEQUENCE [LARGE SCALE GENOMIC DNA]</scope>
    <source>
        <strain evidence="3">wild</strain>
    </source>
</reference>
<sequence length="280" mass="32428">MFTRRPEITSEGKKKSDHKMKCTYNKDFNLKIIAFCIECNTNIMKLQYRIKNIKNEVADLKDELVCASAYEAKSGNSFTKVVKDRLRKVNQGKYTQSSVLLRDVMALKTAYDNKIPTVSQNDKLEFPKKIKEVNAKIKKEYHSDSSITDSPPCKKMYTGTPQKVRQTVRQHMYCSDYVYSPNPFPINFPTYYPGNVVCGIPFLNQQMSTGFNTEFHHVQQVGQNMHNCFPPRHANAFPIQQQSAPFLPTIFNLRMLHLLVLMRKLLGKRKFLTCSKRCCE</sequence>
<keyword evidence="1" id="KW-0175">Coiled coil</keyword>
<gene>
    <name evidence="2" type="ORF">MCOR_30515</name>
</gene>
<protein>
    <submittedName>
        <fullName evidence="2">Uncharacterized protein</fullName>
    </submittedName>
</protein>
<name>A0A6J8CHD9_MYTCO</name>
<feature type="coiled-coil region" evidence="1">
    <location>
        <begin position="43"/>
        <end position="70"/>
    </location>
</feature>
<evidence type="ECO:0000256" key="1">
    <source>
        <dbReference type="SAM" id="Coils"/>
    </source>
</evidence>
<proteinExistence type="predicted"/>
<dbReference type="EMBL" id="CACVKT020005595">
    <property type="protein sequence ID" value="CAC5395893.1"/>
    <property type="molecule type" value="Genomic_DNA"/>
</dbReference>
<dbReference type="Proteomes" id="UP000507470">
    <property type="component" value="Unassembled WGS sequence"/>
</dbReference>
<evidence type="ECO:0000313" key="2">
    <source>
        <dbReference type="EMBL" id="CAC5395893.1"/>
    </source>
</evidence>
<keyword evidence="3" id="KW-1185">Reference proteome</keyword>
<dbReference type="AlphaFoldDB" id="A0A6J8CHD9"/>
<evidence type="ECO:0000313" key="3">
    <source>
        <dbReference type="Proteomes" id="UP000507470"/>
    </source>
</evidence>
<organism evidence="2 3">
    <name type="scientific">Mytilus coruscus</name>
    <name type="common">Sea mussel</name>
    <dbReference type="NCBI Taxonomy" id="42192"/>
    <lineage>
        <taxon>Eukaryota</taxon>
        <taxon>Metazoa</taxon>
        <taxon>Spiralia</taxon>
        <taxon>Lophotrochozoa</taxon>
        <taxon>Mollusca</taxon>
        <taxon>Bivalvia</taxon>
        <taxon>Autobranchia</taxon>
        <taxon>Pteriomorphia</taxon>
        <taxon>Mytilida</taxon>
        <taxon>Mytiloidea</taxon>
        <taxon>Mytilidae</taxon>
        <taxon>Mytilinae</taxon>
        <taxon>Mytilus</taxon>
    </lineage>
</organism>